<dbReference type="InterPro" id="IPR054613">
    <property type="entry name" value="Peptidase_S78_dom"/>
</dbReference>
<dbReference type="Proteomes" id="UP000595656">
    <property type="component" value="Segment"/>
</dbReference>
<dbReference type="GO" id="GO:0046797">
    <property type="term" value="P:viral procapsid maturation"/>
    <property type="evidence" value="ECO:0007669"/>
    <property type="project" value="UniProtKB-KW"/>
</dbReference>
<sequence length="219" mass="24340">MAKIKAEFLDKIADIRKKGGVELRSISDIGVNVRSEESKTPTIQGYAAVVETPSTGLWWEEVILRGAFDGCDFSLCRGLFNHNEEAILGSVKAGTVRCNVDDKGLSYEIDTPDNDIIQAMYVQPIIRGDVDKSSFRFSMDFSNPDAWPDEWMYDEERDIIVRKIKKIASVLDVSPVLFPAYDAAESSVRAASTLLDLHKKAASEEITAASFQASPIFYM</sequence>
<proteinExistence type="predicted"/>
<evidence type="ECO:0000313" key="6">
    <source>
        <dbReference type="EMBL" id="QPX75120.1"/>
    </source>
</evidence>
<evidence type="ECO:0000259" key="5">
    <source>
        <dbReference type="Pfam" id="PF04586"/>
    </source>
</evidence>
<evidence type="ECO:0000256" key="2">
    <source>
        <dbReference type="ARBA" id="ARBA00022670"/>
    </source>
</evidence>
<evidence type="ECO:0000256" key="3">
    <source>
        <dbReference type="ARBA" id="ARBA00022801"/>
    </source>
</evidence>
<keyword evidence="4" id="KW-0118">Viral capsid assembly</keyword>
<evidence type="ECO:0000313" key="7">
    <source>
        <dbReference type="Proteomes" id="UP000595656"/>
    </source>
</evidence>
<keyword evidence="4" id="KW-1273">Viral capsid maturation</keyword>
<name>A0A7T3NA03_9CAUD</name>
<reference evidence="6 7" key="1">
    <citation type="submission" date="2020-09" db="EMBL/GenBank/DDBJ databases">
        <authorList>
            <person name="Hogan T.J."/>
            <person name="Wilson M.E."/>
            <person name="Walker J.K."/>
            <person name="Johnson L."/>
            <person name="Sharma R."/>
            <person name="Grose J.H."/>
        </authorList>
    </citation>
    <scope>NUCLEOTIDE SEQUENCE [LARGE SCALE GENOMIC DNA]</scope>
</reference>
<accession>A0A7T3NA03</accession>
<feature type="domain" description="Prohead serine protease" evidence="5">
    <location>
        <begin position="32"/>
        <end position="191"/>
    </location>
</feature>
<keyword evidence="2 6" id="KW-0645">Protease</keyword>
<organism evidence="6 7">
    <name type="scientific">Serratia phage vB_SmaS_Bigdog</name>
    <dbReference type="NCBI Taxonomy" id="2777364"/>
    <lineage>
        <taxon>Viruses</taxon>
        <taxon>Duplodnaviria</taxon>
        <taxon>Heunggongvirae</taxon>
        <taxon>Uroviricota</taxon>
        <taxon>Caudoviricetes</taxon>
        <taxon>Bonzeevirus</taxon>
        <taxon>Bonzeevirus bigdog</taxon>
    </lineage>
</organism>
<keyword evidence="1" id="KW-1188">Viral release from host cell</keyword>
<evidence type="ECO:0000256" key="1">
    <source>
        <dbReference type="ARBA" id="ARBA00022612"/>
    </source>
</evidence>
<dbReference type="GO" id="GO:0008233">
    <property type="term" value="F:peptidase activity"/>
    <property type="evidence" value="ECO:0007669"/>
    <property type="project" value="UniProtKB-KW"/>
</dbReference>
<dbReference type="GO" id="GO:0006508">
    <property type="term" value="P:proteolysis"/>
    <property type="evidence" value="ECO:0007669"/>
    <property type="project" value="UniProtKB-KW"/>
</dbReference>
<gene>
    <name evidence="6" type="ORF">BIGDOG_15</name>
</gene>
<dbReference type="EMBL" id="MW021763">
    <property type="protein sequence ID" value="QPX75120.1"/>
    <property type="molecule type" value="Genomic_DNA"/>
</dbReference>
<evidence type="ECO:0000256" key="4">
    <source>
        <dbReference type="ARBA" id="ARBA00023045"/>
    </source>
</evidence>
<protein>
    <submittedName>
        <fullName evidence="6">Putative prohead protease</fullName>
    </submittedName>
</protein>
<dbReference type="Pfam" id="PF04586">
    <property type="entry name" value="Peptidase_S78"/>
    <property type="match status" value="1"/>
</dbReference>
<keyword evidence="3" id="KW-0378">Hydrolase</keyword>
<keyword evidence="7" id="KW-1185">Reference proteome</keyword>